<proteinExistence type="predicted"/>
<gene>
    <name evidence="1" type="ORF">WG901_23355</name>
</gene>
<dbReference type="EMBL" id="JBBHJZ010000010">
    <property type="protein sequence ID" value="MEJ5979609.1"/>
    <property type="molecule type" value="Genomic_DNA"/>
</dbReference>
<dbReference type="SUPFAM" id="SSF52833">
    <property type="entry name" value="Thioredoxin-like"/>
    <property type="match status" value="1"/>
</dbReference>
<name>A0ABU8S3Q7_9SPHN</name>
<dbReference type="InterPro" id="IPR036249">
    <property type="entry name" value="Thioredoxin-like_sf"/>
</dbReference>
<organism evidence="1 2">
    <name type="scientific">Novosphingobium anseongense</name>
    <dbReference type="NCBI Taxonomy" id="3133436"/>
    <lineage>
        <taxon>Bacteria</taxon>
        <taxon>Pseudomonadati</taxon>
        <taxon>Pseudomonadota</taxon>
        <taxon>Alphaproteobacteria</taxon>
        <taxon>Sphingomonadales</taxon>
        <taxon>Sphingomonadaceae</taxon>
        <taxon>Novosphingobium</taxon>
    </lineage>
</organism>
<dbReference type="InterPro" id="IPR010296">
    <property type="entry name" value="DUF899_thioredox"/>
</dbReference>
<reference evidence="1 2" key="1">
    <citation type="submission" date="2024-03" db="EMBL/GenBank/DDBJ databases">
        <authorList>
            <person name="Jo J.-H."/>
        </authorList>
    </citation>
    <scope>NUCLEOTIDE SEQUENCE [LARGE SCALE GENOMIC DNA]</scope>
    <source>
        <strain evidence="1 2">PS1R-30</strain>
    </source>
</reference>
<evidence type="ECO:0000313" key="2">
    <source>
        <dbReference type="Proteomes" id="UP001361239"/>
    </source>
</evidence>
<protein>
    <submittedName>
        <fullName evidence="1">Thioredoxin family protein</fullName>
    </submittedName>
</protein>
<keyword evidence="2" id="KW-1185">Reference proteome</keyword>
<sequence>MKHEIVSRAEWLEASRALLAEEKAWTHERDRISAKRRALPWVRLDKDYVFEGADGPVTLAELFDGRSQLIVYHFMFASEWQEGCTGCSFLSDQVDGARQHFEHKDVSWVAVSRAPITKLEAYRKRMGWSFRWVSSAASDFNFDFHVSFTEEQRRNGIFYNFADQPDPEIDELPGASVFALGEDGAIYHTYSSYARGNETTLPAYGWIDMVPKGRDEGAGGNLSDWVKRHDNYPDDGRTREIAAAGAG</sequence>
<dbReference type="Gene3D" id="3.40.30.10">
    <property type="entry name" value="Glutaredoxin"/>
    <property type="match status" value="1"/>
</dbReference>
<accession>A0ABU8S3Q7</accession>
<comment type="caution">
    <text evidence="1">The sequence shown here is derived from an EMBL/GenBank/DDBJ whole genome shotgun (WGS) entry which is preliminary data.</text>
</comment>
<evidence type="ECO:0000313" key="1">
    <source>
        <dbReference type="EMBL" id="MEJ5979609.1"/>
    </source>
</evidence>
<dbReference type="RefSeq" id="WP_339589547.1">
    <property type="nucleotide sequence ID" value="NZ_JBBHJZ010000010.1"/>
</dbReference>
<dbReference type="Pfam" id="PF05988">
    <property type="entry name" value="DUF899"/>
    <property type="match status" value="1"/>
</dbReference>
<dbReference type="Proteomes" id="UP001361239">
    <property type="component" value="Unassembled WGS sequence"/>
</dbReference>